<feature type="compositionally biased region" description="Polar residues" evidence="1">
    <location>
        <begin position="82"/>
        <end position="94"/>
    </location>
</feature>
<feature type="signal peptide" evidence="2">
    <location>
        <begin position="1"/>
        <end position="21"/>
    </location>
</feature>
<dbReference type="RefSeq" id="WP_249905079.1">
    <property type="nucleotide sequence ID" value="NZ_JAMGBA010000003.1"/>
</dbReference>
<feature type="region of interest" description="Disordered" evidence="1">
    <location>
        <begin position="25"/>
        <end position="95"/>
    </location>
</feature>
<gene>
    <name evidence="3" type="ORF">LZ496_12640</name>
</gene>
<accession>A0ABT0RXE1</accession>
<dbReference type="Proteomes" id="UP001203410">
    <property type="component" value="Unassembled WGS sequence"/>
</dbReference>
<protein>
    <submittedName>
        <fullName evidence="3">Uncharacterized protein</fullName>
    </submittedName>
</protein>
<proteinExistence type="predicted"/>
<evidence type="ECO:0000256" key="1">
    <source>
        <dbReference type="SAM" id="MobiDB-lite"/>
    </source>
</evidence>
<organism evidence="3 4">
    <name type="scientific">Sphingomonas caseinilyticus</name>
    <dbReference type="NCBI Taxonomy" id="2908205"/>
    <lineage>
        <taxon>Bacteria</taxon>
        <taxon>Pseudomonadati</taxon>
        <taxon>Pseudomonadota</taxon>
        <taxon>Alphaproteobacteria</taxon>
        <taxon>Sphingomonadales</taxon>
        <taxon>Sphingomonadaceae</taxon>
        <taxon>Sphingomonas</taxon>
    </lineage>
</organism>
<evidence type="ECO:0000256" key="2">
    <source>
        <dbReference type="SAM" id="SignalP"/>
    </source>
</evidence>
<dbReference type="EMBL" id="JAMGBA010000003">
    <property type="protein sequence ID" value="MCL6699626.1"/>
    <property type="molecule type" value="Genomic_DNA"/>
</dbReference>
<feature type="chain" id="PRO_5047018031" evidence="2">
    <location>
        <begin position="22"/>
        <end position="123"/>
    </location>
</feature>
<keyword evidence="4" id="KW-1185">Reference proteome</keyword>
<sequence>MVAKILPILSALGLATLPAVAAGETLDAPKQDSLTQGRPDTGGGSYGDQNRGGSRGFYGYPSHRSIDGRGTTALNRKFSPTDPGTSPYSRQTHGSAYYGRDYGAPYFGGGYYDDGVYYRERRD</sequence>
<reference evidence="3 4" key="1">
    <citation type="submission" date="2022-05" db="EMBL/GenBank/DDBJ databases">
        <authorList>
            <person name="Jo J.-H."/>
            <person name="Im W.-T."/>
        </authorList>
    </citation>
    <scope>NUCLEOTIDE SEQUENCE [LARGE SCALE GENOMIC DNA]</scope>
    <source>
        <strain evidence="3 4">NSE70-1</strain>
    </source>
</reference>
<evidence type="ECO:0000313" key="3">
    <source>
        <dbReference type="EMBL" id="MCL6699626.1"/>
    </source>
</evidence>
<comment type="caution">
    <text evidence="3">The sequence shown here is derived from an EMBL/GenBank/DDBJ whole genome shotgun (WGS) entry which is preliminary data.</text>
</comment>
<keyword evidence="2" id="KW-0732">Signal</keyword>
<name>A0ABT0RXE1_9SPHN</name>
<evidence type="ECO:0000313" key="4">
    <source>
        <dbReference type="Proteomes" id="UP001203410"/>
    </source>
</evidence>